<reference evidence="3" key="1">
    <citation type="journal article" date="2014" name="PLoS ONE">
        <title>Transcriptome-Based Identification of ABC Transporters in the Western Tarnished Plant Bug Lygus hesperus.</title>
        <authorList>
            <person name="Hull J.J."/>
            <person name="Chaney K."/>
            <person name="Geib S.M."/>
            <person name="Fabrick J.A."/>
            <person name="Brent C.S."/>
            <person name="Walsh D."/>
            <person name="Lavine L.C."/>
        </authorList>
    </citation>
    <scope>NUCLEOTIDE SEQUENCE</scope>
</reference>
<dbReference type="PRINTS" id="PR00180">
    <property type="entry name" value="CRETINALDHBP"/>
</dbReference>
<dbReference type="SMART" id="SM00516">
    <property type="entry name" value="SEC14"/>
    <property type="match status" value="1"/>
</dbReference>
<feature type="region of interest" description="Disordered" evidence="1">
    <location>
        <begin position="18"/>
        <end position="54"/>
    </location>
</feature>
<dbReference type="EMBL" id="GBRD01009486">
    <property type="protein sequence ID" value="JAG56338.1"/>
    <property type="molecule type" value="Transcribed_RNA"/>
</dbReference>
<evidence type="ECO:0000259" key="2">
    <source>
        <dbReference type="PROSITE" id="PS50191"/>
    </source>
</evidence>
<dbReference type="Gene3D" id="3.40.525.10">
    <property type="entry name" value="CRAL-TRIO lipid binding domain"/>
    <property type="match status" value="1"/>
</dbReference>
<dbReference type="EMBL" id="GBRD01009485">
    <property type="protein sequence ID" value="JAG56339.1"/>
    <property type="molecule type" value="Transcribed_RNA"/>
</dbReference>
<name>A0A0A9W3W0_LYGHE</name>
<dbReference type="PANTHER" id="PTHR10174:SF213">
    <property type="entry name" value="CRAL-TRIO DOMAIN-CONTAINING PROTEIN"/>
    <property type="match status" value="1"/>
</dbReference>
<reference evidence="4" key="3">
    <citation type="submission" date="2014-09" db="EMBL/GenBank/DDBJ databases">
        <authorList>
            <person name="Magalhaes I.L.F."/>
            <person name="Oliveira U."/>
            <person name="Santos F.R."/>
            <person name="Vidigal T.H.D.A."/>
            <person name="Brescovit A.D."/>
            <person name="Santos A.J."/>
        </authorList>
    </citation>
    <scope>NUCLEOTIDE SEQUENCE</scope>
</reference>
<dbReference type="GO" id="GO:0016020">
    <property type="term" value="C:membrane"/>
    <property type="evidence" value="ECO:0007669"/>
    <property type="project" value="TreeGrafter"/>
</dbReference>
<dbReference type="SUPFAM" id="SSF46938">
    <property type="entry name" value="CRAL/TRIO N-terminal domain"/>
    <property type="match status" value="1"/>
</dbReference>
<evidence type="ECO:0000256" key="1">
    <source>
        <dbReference type="SAM" id="MobiDB-lite"/>
    </source>
</evidence>
<reference evidence="3" key="2">
    <citation type="submission" date="2014-07" db="EMBL/GenBank/DDBJ databases">
        <authorList>
            <person name="Hull J."/>
        </authorList>
    </citation>
    <scope>NUCLEOTIDE SEQUENCE</scope>
</reference>
<dbReference type="InterPro" id="IPR036273">
    <property type="entry name" value="CRAL/TRIO_N_dom_sf"/>
</dbReference>
<dbReference type="InterPro" id="IPR036865">
    <property type="entry name" value="CRAL-TRIO_dom_sf"/>
</dbReference>
<evidence type="ECO:0000313" key="3">
    <source>
        <dbReference type="EMBL" id="JAG01153.1"/>
    </source>
</evidence>
<dbReference type="InterPro" id="IPR001251">
    <property type="entry name" value="CRAL-TRIO_dom"/>
</dbReference>
<sequence length="339" mass="39435">MDGNDNFGDISTRSIERVKSGLKASEDEMTDAEVNEEEETEDEEMEDEDSSDNRIDPKLAFIDQQIELHLTRYVQRRISDLQMLRIRSQGDEYIPPSLTDEQLIVYLFAMHYNIARTLSLLRSNYKLRTKIPSFFTSRSVTETSIQDVWNVLKVGVFPKKTNTHQHIVYIGLRSHDPERFKVHAVLKLFLMCMDVYHILEGLPCCIIAILDGAGASYGYFTRENYEHLKIVVKYVQESMPYNVEQIHVVNTTLTIKTVFKLLKPFLTKDIISAMHFHADNDLKKFIPPRCLPAEYGGTAPGSIDEYQANFRQRLEMLQEFFDMEEEQRATYYFPKENTA</sequence>
<proteinExistence type="predicted"/>
<dbReference type="CDD" id="cd00170">
    <property type="entry name" value="SEC14"/>
    <property type="match status" value="1"/>
</dbReference>
<dbReference type="GO" id="GO:1902936">
    <property type="term" value="F:phosphatidylinositol bisphosphate binding"/>
    <property type="evidence" value="ECO:0007669"/>
    <property type="project" value="TreeGrafter"/>
</dbReference>
<dbReference type="PROSITE" id="PS50191">
    <property type="entry name" value="CRAL_TRIO"/>
    <property type="match status" value="1"/>
</dbReference>
<organism evidence="3">
    <name type="scientific">Lygus hesperus</name>
    <name type="common">Western plant bug</name>
    <dbReference type="NCBI Taxonomy" id="30085"/>
    <lineage>
        <taxon>Eukaryota</taxon>
        <taxon>Metazoa</taxon>
        <taxon>Ecdysozoa</taxon>
        <taxon>Arthropoda</taxon>
        <taxon>Hexapoda</taxon>
        <taxon>Insecta</taxon>
        <taxon>Pterygota</taxon>
        <taxon>Neoptera</taxon>
        <taxon>Paraneoptera</taxon>
        <taxon>Hemiptera</taxon>
        <taxon>Heteroptera</taxon>
        <taxon>Panheteroptera</taxon>
        <taxon>Cimicomorpha</taxon>
        <taxon>Miridae</taxon>
        <taxon>Mirini</taxon>
        <taxon>Lygus</taxon>
    </lineage>
</organism>
<accession>A0A0A9W3W0</accession>
<dbReference type="AlphaFoldDB" id="A0A0A9W3W0"/>
<dbReference type="Pfam" id="PF00650">
    <property type="entry name" value="CRAL_TRIO"/>
    <property type="match status" value="1"/>
</dbReference>
<feature type="compositionally biased region" description="Acidic residues" evidence="1">
    <location>
        <begin position="27"/>
        <end position="50"/>
    </location>
</feature>
<dbReference type="EMBL" id="GBHO01042451">
    <property type="protein sequence ID" value="JAG01153.1"/>
    <property type="molecule type" value="Transcribed_RNA"/>
</dbReference>
<gene>
    <name evidence="3" type="primary">Ttpal_12</name>
    <name evidence="3" type="ORF">CM83_6378</name>
</gene>
<feature type="domain" description="CRAL-TRIO" evidence="2">
    <location>
        <begin position="144"/>
        <end position="303"/>
    </location>
</feature>
<protein>
    <submittedName>
        <fullName evidence="3">Alpha-tocopherol transfer protein-like protein</fullName>
    </submittedName>
</protein>
<dbReference type="PANTHER" id="PTHR10174">
    <property type="entry name" value="ALPHA-TOCOPHEROL TRANSFER PROTEIN-RELATED"/>
    <property type="match status" value="1"/>
</dbReference>
<evidence type="ECO:0000313" key="4">
    <source>
        <dbReference type="EMBL" id="JAG56338.1"/>
    </source>
</evidence>
<dbReference type="SUPFAM" id="SSF52087">
    <property type="entry name" value="CRAL/TRIO domain"/>
    <property type="match status" value="1"/>
</dbReference>